<accession>A0A7X1B1M1</accession>
<keyword evidence="6" id="KW-1185">Reference proteome</keyword>
<dbReference type="Proteomes" id="UP000525652">
    <property type="component" value="Unassembled WGS sequence"/>
</dbReference>
<comment type="caution">
    <text evidence="5">The sequence shown here is derived from an EMBL/GenBank/DDBJ whole genome shotgun (WGS) entry which is preliminary data.</text>
</comment>
<evidence type="ECO:0000259" key="4">
    <source>
        <dbReference type="SMART" id="SM00345"/>
    </source>
</evidence>
<dbReference type="InterPro" id="IPR036388">
    <property type="entry name" value="WH-like_DNA-bd_sf"/>
</dbReference>
<dbReference type="InterPro" id="IPR036390">
    <property type="entry name" value="WH_DNA-bd_sf"/>
</dbReference>
<evidence type="ECO:0000256" key="3">
    <source>
        <dbReference type="ARBA" id="ARBA00023163"/>
    </source>
</evidence>
<dbReference type="RefSeq" id="WP_185694590.1">
    <property type="nucleotide sequence ID" value="NZ_JACHVA010000137.1"/>
</dbReference>
<dbReference type="InterPro" id="IPR046335">
    <property type="entry name" value="LacI/GalR-like_sensor"/>
</dbReference>
<organism evidence="5 6">
    <name type="scientific">Puniceicoccus vermicola</name>
    <dbReference type="NCBI Taxonomy" id="388746"/>
    <lineage>
        <taxon>Bacteria</taxon>
        <taxon>Pseudomonadati</taxon>
        <taxon>Verrucomicrobiota</taxon>
        <taxon>Opitutia</taxon>
        <taxon>Puniceicoccales</taxon>
        <taxon>Puniceicoccaceae</taxon>
        <taxon>Puniceicoccus</taxon>
    </lineage>
</organism>
<dbReference type="Gene3D" id="1.10.10.10">
    <property type="entry name" value="Winged helix-like DNA-binding domain superfamily/Winged helix DNA-binding domain"/>
    <property type="match status" value="1"/>
</dbReference>
<name>A0A7X1B1M1_9BACT</name>
<evidence type="ECO:0000313" key="5">
    <source>
        <dbReference type="EMBL" id="MBC2603970.1"/>
    </source>
</evidence>
<dbReference type="EMBL" id="JACHVA010000137">
    <property type="protein sequence ID" value="MBC2603970.1"/>
    <property type="molecule type" value="Genomic_DNA"/>
</dbReference>
<dbReference type="Pfam" id="PF13377">
    <property type="entry name" value="Peripla_BP_3"/>
    <property type="match status" value="1"/>
</dbReference>
<dbReference type="PANTHER" id="PTHR30146:SF109">
    <property type="entry name" value="HTH-TYPE TRANSCRIPTIONAL REGULATOR GALS"/>
    <property type="match status" value="1"/>
</dbReference>
<dbReference type="SUPFAM" id="SSF46785">
    <property type="entry name" value="Winged helix' DNA-binding domain"/>
    <property type="match status" value="1"/>
</dbReference>
<evidence type="ECO:0000313" key="6">
    <source>
        <dbReference type="Proteomes" id="UP000525652"/>
    </source>
</evidence>
<dbReference type="InterPro" id="IPR000524">
    <property type="entry name" value="Tscrpt_reg_HTH_GntR"/>
</dbReference>
<dbReference type="SUPFAM" id="SSF53822">
    <property type="entry name" value="Periplasmic binding protein-like I"/>
    <property type="match status" value="1"/>
</dbReference>
<dbReference type="AlphaFoldDB" id="A0A7X1B1M1"/>
<evidence type="ECO:0000256" key="1">
    <source>
        <dbReference type="ARBA" id="ARBA00023015"/>
    </source>
</evidence>
<dbReference type="PRINTS" id="PR00035">
    <property type="entry name" value="HTHGNTR"/>
</dbReference>
<dbReference type="Gene3D" id="3.40.50.2300">
    <property type="match status" value="2"/>
</dbReference>
<keyword evidence="2" id="KW-0238">DNA-binding</keyword>
<reference evidence="5 6" key="1">
    <citation type="submission" date="2020-07" db="EMBL/GenBank/DDBJ databases">
        <authorList>
            <person name="Feng X."/>
        </authorList>
    </citation>
    <scope>NUCLEOTIDE SEQUENCE [LARGE SCALE GENOMIC DNA]</scope>
    <source>
        <strain evidence="5 6">JCM14086</strain>
    </source>
</reference>
<feature type="domain" description="HTH gntR-type" evidence="4">
    <location>
        <begin position="7"/>
        <end position="64"/>
    </location>
</feature>
<sequence>MSKAKKTAELLRARINCGDYLLTDVPVERALAEEVGVSRLTARKALLMMIEEGLLQRTPSGKVVCASTDKGDRVRQIAFLSPAFSSWNFDWWRFAIERCASRSNIAIRPVDYVHWNDLVVARTIERFDGVFLWPFMGEIPDNVLKIIRESEKPVALLESNGRELGIPSMQMLPPESIQLLLELLASKGHKQIDVLSAQNFDPIIEARIQQWSLWRSLHGIDGEFHNYPVKPYESTVSGGYNAMCKLVAEGRFKAKALLCTSEPAAIGAMRAMRDVGIRPGEDVAICAAKDEGMCRYVSPSLTVLECPKPDQYINLILDWMLSDKREWIGSLNLSPAQFQLFEGESTDFELKVKHTSKSS</sequence>
<proteinExistence type="predicted"/>
<evidence type="ECO:0000256" key="2">
    <source>
        <dbReference type="ARBA" id="ARBA00023125"/>
    </source>
</evidence>
<keyword evidence="1" id="KW-0805">Transcription regulation</keyword>
<dbReference type="InterPro" id="IPR028082">
    <property type="entry name" value="Peripla_BP_I"/>
</dbReference>
<protein>
    <submittedName>
        <fullName evidence="5">Substrate-binding domain-containing protein</fullName>
    </submittedName>
</protein>
<keyword evidence="3" id="KW-0804">Transcription</keyword>
<gene>
    <name evidence="5" type="ORF">H5P30_19490</name>
</gene>
<dbReference type="GO" id="GO:0003700">
    <property type="term" value="F:DNA-binding transcription factor activity"/>
    <property type="evidence" value="ECO:0007669"/>
    <property type="project" value="InterPro"/>
</dbReference>
<dbReference type="PANTHER" id="PTHR30146">
    <property type="entry name" value="LACI-RELATED TRANSCRIPTIONAL REPRESSOR"/>
    <property type="match status" value="1"/>
</dbReference>
<dbReference type="Pfam" id="PF00392">
    <property type="entry name" value="GntR"/>
    <property type="match status" value="1"/>
</dbReference>
<dbReference type="GO" id="GO:0000976">
    <property type="term" value="F:transcription cis-regulatory region binding"/>
    <property type="evidence" value="ECO:0007669"/>
    <property type="project" value="TreeGrafter"/>
</dbReference>
<dbReference type="SMART" id="SM00345">
    <property type="entry name" value="HTH_GNTR"/>
    <property type="match status" value="1"/>
</dbReference>